<keyword evidence="3" id="KW-1185">Reference proteome</keyword>
<dbReference type="PANTHER" id="PTHR21292:SF1">
    <property type="entry name" value="EXOCYST COMPLEX COMPONENT 3"/>
    <property type="match status" value="1"/>
</dbReference>
<evidence type="ECO:0000313" key="2">
    <source>
        <dbReference type="EMBL" id="KAK6931835.1"/>
    </source>
</evidence>
<dbReference type="AlphaFoldDB" id="A0AAN8VD37"/>
<reference evidence="2 3" key="1">
    <citation type="submission" date="2023-12" db="EMBL/GenBank/DDBJ databases">
        <title>A high-quality genome assembly for Dillenia turbinata (Dilleniales).</title>
        <authorList>
            <person name="Chanderbali A."/>
        </authorList>
    </citation>
    <scope>NUCLEOTIDE SEQUENCE [LARGE SCALE GENOMIC DNA]</scope>
    <source>
        <strain evidence="2">LSX21</strain>
        <tissue evidence="2">Leaf</tissue>
    </source>
</reference>
<organism evidence="2 3">
    <name type="scientific">Dillenia turbinata</name>
    <dbReference type="NCBI Taxonomy" id="194707"/>
    <lineage>
        <taxon>Eukaryota</taxon>
        <taxon>Viridiplantae</taxon>
        <taxon>Streptophyta</taxon>
        <taxon>Embryophyta</taxon>
        <taxon>Tracheophyta</taxon>
        <taxon>Spermatophyta</taxon>
        <taxon>Magnoliopsida</taxon>
        <taxon>eudicotyledons</taxon>
        <taxon>Gunneridae</taxon>
        <taxon>Pentapetalae</taxon>
        <taxon>Dilleniales</taxon>
        <taxon>Dilleniaceae</taxon>
        <taxon>Dillenia</taxon>
    </lineage>
</organism>
<sequence length="178" mass="20196">EYFEDVDRTWETFEKTLWGHISNFYKLSKESPQTLVRALRVVEMQEILDQQLAEEAAEAEGDGPMASITNPHRNAKKSTNAVPSSRNLGQNKLKVQGKGYKDKCYEQIRKAVENRFSKLLTEFVFEDHKAALEEARTIGDELGNIYDYVAPCFPQVKNSWGGKSTLITVEAPAKVSKH</sequence>
<feature type="region of interest" description="Disordered" evidence="1">
    <location>
        <begin position="54"/>
        <end position="88"/>
    </location>
</feature>
<comment type="caution">
    <text evidence="2">The sequence shown here is derived from an EMBL/GenBank/DDBJ whole genome shotgun (WGS) entry which is preliminary data.</text>
</comment>
<dbReference type="GO" id="GO:0000149">
    <property type="term" value="F:SNARE binding"/>
    <property type="evidence" value="ECO:0007669"/>
    <property type="project" value="TreeGrafter"/>
</dbReference>
<dbReference type="Pfam" id="PF06046">
    <property type="entry name" value="Sec6"/>
    <property type="match status" value="1"/>
</dbReference>
<evidence type="ECO:0000256" key="1">
    <source>
        <dbReference type="SAM" id="MobiDB-lite"/>
    </source>
</evidence>
<dbReference type="InterPro" id="IPR010326">
    <property type="entry name" value="EXOC3/Sec6"/>
</dbReference>
<dbReference type="GO" id="GO:0051601">
    <property type="term" value="P:exocyst localization"/>
    <property type="evidence" value="ECO:0007669"/>
    <property type="project" value="TreeGrafter"/>
</dbReference>
<evidence type="ECO:0000313" key="3">
    <source>
        <dbReference type="Proteomes" id="UP001370490"/>
    </source>
</evidence>
<feature type="compositionally biased region" description="Polar residues" evidence="1">
    <location>
        <begin position="67"/>
        <end position="88"/>
    </location>
</feature>
<dbReference type="GO" id="GO:0006887">
    <property type="term" value="P:exocytosis"/>
    <property type="evidence" value="ECO:0007669"/>
    <property type="project" value="InterPro"/>
</dbReference>
<feature type="non-terminal residue" evidence="2">
    <location>
        <position position="1"/>
    </location>
</feature>
<gene>
    <name evidence="2" type="ORF">RJ641_003628</name>
</gene>
<dbReference type="Proteomes" id="UP001370490">
    <property type="component" value="Unassembled WGS sequence"/>
</dbReference>
<accession>A0AAN8VD37</accession>
<dbReference type="PANTHER" id="PTHR21292">
    <property type="entry name" value="EXOCYST COMPLEX COMPONENT SEC6-RELATED"/>
    <property type="match status" value="1"/>
</dbReference>
<name>A0AAN8VD37_9MAGN</name>
<dbReference type="EMBL" id="JBAMMX010000011">
    <property type="protein sequence ID" value="KAK6931835.1"/>
    <property type="molecule type" value="Genomic_DNA"/>
</dbReference>
<protein>
    <submittedName>
        <fullName evidence="2">Exocyst complex component EXOC3/Sec6</fullName>
    </submittedName>
</protein>
<dbReference type="GO" id="GO:0000145">
    <property type="term" value="C:exocyst"/>
    <property type="evidence" value="ECO:0007669"/>
    <property type="project" value="InterPro"/>
</dbReference>
<proteinExistence type="predicted"/>